<evidence type="ECO:0000313" key="3">
    <source>
        <dbReference type="Proteomes" id="UP000595332"/>
    </source>
</evidence>
<dbReference type="Gene3D" id="3.40.30.10">
    <property type="entry name" value="Glutaredoxin"/>
    <property type="match status" value="1"/>
</dbReference>
<dbReference type="PROSITE" id="PS51352">
    <property type="entry name" value="THIOREDOXIN_2"/>
    <property type="match status" value="1"/>
</dbReference>
<dbReference type="RefSeq" id="WP_201348098.1">
    <property type="nucleotide sequence ID" value="NZ_AP014546.1"/>
</dbReference>
<protein>
    <recommendedName>
        <fullName evidence="1">Thioredoxin domain-containing protein</fullName>
    </recommendedName>
</protein>
<dbReference type="PANTHER" id="PTHR42852:SF17">
    <property type="entry name" value="THIOREDOXIN-LIKE PROTEIN HI_1115"/>
    <property type="match status" value="1"/>
</dbReference>
<organism evidence="2 3">
    <name type="scientific">Neptunomonas japonica JAMM 1380</name>
    <dbReference type="NCBI Taxonomy" id="1441457"/>
    <lineage>
        <taxon>Bacteria</taxon>
        <taxon>Pseudomonadati</taxon>
        <taxon>Pseudomonadota</taxon>
        <taxon>Gammaproteobacteria</taxon>
        <taxon>Oceanospirillales</taxon>
        <taxon>Oceanospirillaceae</taxon>
        <taxon>Neptunomonas</taxon>
    </lineage>
</organism>
<dbReference type="AlphaFoldDB" id="A0A7R6PC27"/>
<sequence length="141" mass="15549">MFELLPLHSSFADDADALSLAPSPLAALPTRSIYLQGQRSLIYFFAPWCSICKFSMGNLAHLEGELPVVAVALDYRDEQEVADFVKGLDIDIPVLLGNVEIARAYKIKAFPTYYIINAEGKIEMSSMGYSTELGLKIRASL</sequence>
<dbReference type="GO" id="GO:0016209">
    <property type="term" value="F:antioxidant activity"/>
    <property type="evidence" value="ECO:0007669"/>
    <property type="project" value="InterPro"/>
</dbReference>
<accession>A0A7R6PC27</accession>
<dbReference type="EMBL" id="AP014546">
    <property type="protein sequence ID" value="BBB30949.1"/>
    <property type="molecule type" value="Genomic_DNA"/>
</dbReference>
<gene>
    <name evidence="2" type="ORF">NEJAP_3010</name>
</gene>
<dbReference type="InterPro" id="IPR050553">
    <property type="entry name" value="Thioredoxin_ResA/DsbE_sf"/>
</dbReference>
<feature type="domain" description="Thioredoxin" evidence="1">
    <location>
        <begin position="17"/>
        <end position="141"/>
    </location>
</feature>
<proteinExistence type="predicted"/>
<dbReference type="SUPFAM" id="SSF52833">
    <property type="entry name" value="Thioredoxin-like"/>
    <property type="match status" value="1"/>
</dbReference>
<keyword evidence="3" id="KW-1185">Reference proteome</keyword>
<dbReference type="Proteomes" id="UP000595332">
    <property type="component" value="Chromosome"/>
</dbReference>
<dbReference type="Pfam" id="PF00578">
    <property type="entry name" value="AhpC-TSA"/>
    <property type="match status" value="1"/>
</dbReference>
<evidence type="ECO:0000259" key="1">
    <source>
        <dbReference type="PROSITE" id="PS51352"/>
    </source>
</evidence>
<dbReference type="KEGG" id="njp:NEJAP_3010"/>
<dbReference type="PANTHER" id="PTHR42852">
    <property type="entry name" value="THIOL:DISULFIDE INTERCHANGE PROTEIN DSBE"/>
    <property type="match status" value="1"/>
</dbReference>
<dbReference type="InterPro" id="IPR000866">
    <property type="entry name" value="AhpC/TSA"/>
</dbReference>
<dbReference type="InterPro" id="IPR013766">
    <property type="entry name" value="Thioredoxin_domain"/>
</dbReference>
<dbReference type="CDD" id="cd02966">
    <property type="entry name" value="TlpA_like_family"/>
    <property type="match status" value="1"/>
</dbReference>
<dbReference type="InterPro" id="IPR036249">
    <property type="entry name" value="Thioredoxin-like_sf"/>
</dbReference>
<evidence type="ECO:0000313" key="2">
    <source>
        <dbReference type="EMBL" id="BBB30949.1"/>
    </source>
</evidence>
<reference evidence="2 3" key="1">
    <citation type="journal article" date="2008" name="Int. J. Syst. Evol. Microbiol.">
        <title>Neptunomonas japonica sp. nov., an Osedax japonicus symbiont-like bacterium isolated from sediment adjacent to sperm whale carcasses off Kagoshima, Japan.</title>
        <authorList>
            <person name="Miyazaki M."/>
            <person name="Nogi Y."/>
            <person name="Fujiwara Y."/>
            <person name="Kawato M."/>
            <person name="Kubokawa K."/>
            <person name="Horikoshi K."/>
        </authorList>
    </citation>
    <scope>NUCLEOTIDE SEQUENCE [LARGE SCALE GENOMIC DNA]</scope>
    <source>
        <strain evidence="2 3">JAMM 1380</strain>
    </source>
</reference>
<dbReference type="GO" id="GO:0016491">
    <property type="term" value="F:oxidoreductase activity"/>
    <property type="evidence" value="ECO:0007669"/>
    <property type="project" value="InterPro"/>
</dbReference>
<name>A0A7R6PC27_9GAMM</name>